<accession>A0A1H1UZD4</accession>
<reference evidence="4" key="2">
    <citation type="submission" date="2016-10" db="EMBL/GenBank/DDBJ databases">
        <authorList>
            <person name="Varghese N."/>
            <person name="Submissions S."/>
        </authorList>
    </citation>
    <scope>NUCLEOTIDE SEQUENCE [LARGE SCALE GENOMIC DNA]</scope>
    <source>
        <strain evidence="4">BS3782</strain>
    </source>
</reference>
<evidence type="ECO:0000313" key="4">
    <source>
        <dbReference type="Proteomes" id="UP000182814"/>
    </source>
</evidence>
<keyword evidence="4" id="KW-1185">Reference proteome</keyword>
<dbReference type="AlphaFoldDB" id="A0A1H1UZD4"/>
<feature type="signal peptide" evidence="1">
    <location>
        <begin position="1"/>
        <end position="31"/>
    </location>
</feature>
<organism evidence="3 4">
    <name type="scientific">Pseudomonas lini</name>
    <dbReference type="NCBI Taxonomy" id="163011"/>
    <lineage>
        <taxon>Bacteria</taxon>
        <taxon>Pseudomonadati</taxon>
        <taxon>Pseudomonadota</taxon>
        <taxon>Gammaproteobacteria</taxon>
        <taxon>Pseudomonadales</taxon>
        <taxon>Pseudomonadaceae</taxon>
        <taxon>Pseudomonas</taxon>
    </lineage>
</organism>
<name>A0A1H1UZD4_9PSED</name>
<proteinExistence type="predicted"/>
<evidence type="ECO:0000313" key="2">
    <source>
        <dbReference type="EMBL" id="KAB0508310.1"/>
    </source>
</evidence>
<dbReference type="Proteomes" id="UP000434925">
    <property type="component" value="Unassembled WGS sequence"/>
</dbReference>
<keyword evidence="1" id="KW-0732">Signal</keyword>
<reference evidence="2 5" key="3">
    <citation type="submission" date="2019-09" db="EMBL/GenBank/DDBJ databases">
        <title>Draft genome sequences of 48 bacterial type strains from the CCUG.</title>
        <authorList>
            <person name="Tunovic T."/>
            <person name="Pineiro-Iglesias B."/>
            <person name="Unosson C."/>
            <person name="Inganas E."/>
            <person name="Ohlen M."/>
            <person name="Cardew S."/>
            <person name="Jensie-Markopoulos S."/>
            <person name="Salva-Serra F."/>
            <person name="Jaen-Luchoro D."/>
            <person name="Karlsson R."/>
            <person name="Svensson-Stadler L."/>
            <person name="Chun J."/>
            <person name="Moore E."/>
        </authorList>
    </citation>
    <scope>NUCLEOTIDE SEQUENCE [LARGE SCALE GENOMIC DNA]</scope>
    <source>
        <strain evidence="2 5">CCUG 51522</strain>
    </source>
</reference>
<reference evidence="3" key="1">
    <citation type="submission" date="2016-10" db="EMBL/GenBank/DDBJ databases">
        <authorList>
            <person name="de Groot N.N."/>
        </authorList>
    </citation>
    <scope>NUCLEOTIDE SEQUENCE [LARGE SCALE GENOMIC DNA]</scope>
    <source>
        <strain evidence="3">BS3782</strain>
    </source>
</reference>
<evidence type="ECO:0000313" key="5">
    <source>
        <dbReference type="Proteomes" id="UP000434925"/>
    </source>
</evidence>
<gene>
    <name evidence="2" type="ORF">F7R14_01270</name>
    <name evidence="3" type="ORF">SAMN04490191_2280</name>
</gene>
<evidence type="ECO:0000256" key="1">
    <source>
        <dbReference type="SAM" id="SignalP"/>
    </source>
</evidence>
<evidence type="ECO:0000313" key="3">
    <source>
        <dbReference type="EMBL" id="SDS77825.1"/>
    </source>
</evidence>
<dbReference type="EMBL" id="LT629746">
    <property type="protein sequence ID" value="SDS77825.1"/>
    <property type="molecule type" value="Genomic_DNA"/>
</dbReference>
<protein>
    <submittedName>
        <fullName evidence="3">Uncharacterized protein</fullName>
    </submittedName>
</protein>
<dbReference type="EMBL" id="VZPO01000001">
    <property type="protein sequence ID" value="KAB0508310.1"/>
    <property type="molecule type" value="Genomic_DNA"/>
</dbReference>
<sequence>MNLTTTCLRPMLRHGRWLGMLAVVAASSAQAVNQEIRALFTPDSANPQRNLFVNKTPVSGYCADYPSECRDNETFSIRLPMSFESASPMQPNASPRNSAMFSIPTLWRPLTVTNRETGETETVEVRIAGFGSRYILSDTAVNLTGAATAIEGHRALWGGPGGGWVNAAPPCAYSGVGMYSDNYYRFFWKTPVQGTCVKTASFPIPAMTYDYLDFSYELKTPNPLTMSSGLYTGDVSYRIGPGGDFDMGDVMLPSDPDLTLNFVLDVQHTLKVDIPPGGEKVQLVPAGGWQSWLHAGRKPVRLFRDQTFNISASSRFKMLLECEINAFPYDCVILDPVSRRSVELQVSVSLPNGLSDLSGQPVKRRRLRAGPANAQQFQPGFYVDRAPGILHFEIPQHQMEFMLQPGVASTYRGNVTVIWDSEV</sequence>
<dbReference type="Proteomes" id="UP000182814">
    <property type="component" value="Chromosome I"/>
</dbReference>
<dbReference type="RefSeq" id="WP_050682185.1">
    <property type="nucleotide sequence ID" value="NZ_JYLB01000004.1"/>
</dbReference>
<feature type="chain" id="PRO_5044558240" evidence="1">
    <location>
        <begin position="32"/>
        <end position="423"/>
    </location>
</feature>